<dbReference type="AlphaFoldDB" id="F4RZM9"/>
<gene>
    <name evidence="2" type="ORF">MELLADRAFT_75504</name>
</gene>
<accession>F4RZM9</accession>
<dbReference type="Proteomes" id="UP000001072">
    <property type="component" value="Unassembled WGS sequence"/>
</dbReference>
<evidence type="ECO:0000313" key="2">
    <source>
        <dbReference type="EMBL" id="EGG02161.1"/>
    </source>
</evidence>
<reference evidence="3" key="1">
    <citation type="journal article" date="2011" name="Proc. Natl. Acad. Sci. U.S.A.">
        <title>Obligate biotrophy features unraveled by the genomic analysis of rust fungi.</title>
        <authorList>
            <person name="Duplessis S."/>
            <person name="Cuomo C.A."/>
            <person name="Lin Y.-C."/>
            <person name="Aerts A."/>
            <person name="Tisserant E."/>
            <person name="Veneault-Fourrey C."/>
            <person name="Joly D.L."/>
            <person name="Hacquard S."/>
            <person name="Amselem J."/>
            <person name="Cantarel B.L."/>
            <person name="Chiu R."/>
            <person name="Coutinho P.M."/>
            <person name="Feau N."/>
            <person name="Field M."/>
            <person name="Frey P."/>
            <person name="Gelhaye E."/>
            <person name="Goldberg J."/>
            <person name="Grabherr M.G."/>
            <person name="Kodira C.D."/>
            <person name="Kohler A."/>
            <person name="Kuees U."/>
            <person name="Lindquist E.A."/>
            <person name="Lucas S.M."/>
            <person name="Mago R."/>
            <person name="Mauceli E."/>
            <person name="Morin E."/>
            <person name="Murat C."/>
            <person name="Pangilinan J.L."/>
            <person name="Park R."/>
            <person name="Pearson M."/>
            <person name="Quesneville H."/>
            <person name="Rouhier N."/>
            <person name="Sakthikumar S."/>
            <person name="Salamov A.A."/>
            <person name="Schmutz J."/>
            <person name="Selles B."/>
            <person name="Shapiro H."/>
            <person name="Tanguay P."/>
            <person name="Tuskan G.A."/>
            <person name="Henrissat B."/>
            <person name="Van de Peer Y."/>
            <person name="Rouze P."/>
            <person name="Ellis J.G."/>
            <person name="Dodds P.N."/>
            <person name="Schein J.E."/>
            <person name="Zhong S."/>
            <person name="Hamelin R.C."/>
            <person name="Grigoriev I.V."/>
            <person name="Szabo L.J."/>
            <person name="Martin F."/>
        </authorList>
    </citation>
    <scope>NUCLEOTIDE SEQUENCE [LARGE SCALE GENOMIC DNA]</scope>
    <source>
        <strain evidence="3">98AG31 / pathotype 3-4-7</strain>
    </source>
</reference>
<dbReference type="eggNOG" id="ENOG502QQMM">
    <property type="taxonomic scope" value="Eukaryota"/>
</dbReference>
<feature type="domain" description="BBC1/AIM3 cysteine proteinase-fold" evidence="1">
    <location>
        <begin position="3"/>
        <end position="124"/>
    </location>
</feature>
<keyword evidence="3" id="KW-1185">Reference proteome</keyword>
<name>F4RZM9_MELLP</name>
<dbReference type="InParanoid" id="F4RZM9"/>
<sequence>MIVKSVGAALEPVGETFGEVIYKCEIQDFKAAHPEVDVKDDIRPGDIVASYGASFKGKGIGHGSMNLGTVTNAHVAIVAEHDVKKNKFKAYGVWHGKVELISYRIDELKSGSIKVFRVLDKKFLEN</sequence>
<dbReference type="VEuPathDB" id="FungiDB:MELLADRAFT_75504"/>
<dbReference type="GeneID" id="18932664"/>
<dbReference type="InterPro" id="IPR057402">
    <property type="entry name" value="AIM3_BBC1_C"/>
</dbReference>
<dbReference type="RefSeq" id="XP_007414698.1">
    <property type="nucleotide sequence ID" value="XM_007414636.1"/>
</dbReference>
<dbReference type="STRING" id="747676.F4RZM9"/>
<protein>
    <recommendedName>
        <fullName evidence="1">BBC1/AIM3 cysteine proteinase-fold domain-containing protein</fullName>
    </recommendedName>
</protein>
<evidence type="ECO:0000259" key="1">
    <source>
        <dbReference type="Pfam" id="PF25459"/>
    </source>
</evidence>
<dbReference type="KEGG" id="mlr:MELLADRAFT_75504"/>
<dbReference type="HOGENOM" id="CLU_1982076_0_0_1"/>
<organism evidence="3">
    <name type="scientific">Melampsora larici-populina (strain 98AG31 / pathotype 3-4-7)</name>
    <name type="common">Poplar leaf rust fungus</name>
    <dbReference type="NCBI Taxonomy" id="747676"/>
    <lineage>
        <taxon>Eukaryota</taxon>
        <taxon>Fungi</taxon>
        <taxon>Dikarya</taxon>
        <taxon>Basidiomycota</taxon>
        <taxon>Pucciniomycotina</taxon>
        <taxon>Pucciniomycetes</taxon>
        <taxon>Pucciniales</taxon>
        <taxon>Melampsoraceae</taxon>
        <taxon>Melampsora</taxon>
    </lineage>
</organism>
<evidence type="ECO:0000313" key="3">
    <source>
        <dbReference type="Proteomes" id="UP000001072"/>
    </source>
</evidence>
<dbReference type="EMBL" id="GL883133">
    <property type="protein sequence ID" value="EGG02161.1"/>
    <property type="molecule type" value="Genomic_DNA"/>
</dbReference>
<dbReference type="OrthoDB" id="2500858at2759"/>
<feature type="non-terminal residue" evidence="2">
    <location>
        <position position="1"/>
    </location>
</feature>
<proteinExistence type="predicted"/>
<dbReference type="Pfam" id="PF25459">
    <property type="entry name" value="AIM3_BBC1_C"/>
    <property type="match status" value="1"/>
</dbReference>